<evidence type="ECO:0000259" key="6">
    <source>
        <dbReference type="PROSITE" id="PS51372"/>
    </source>
</evidence>
<dbReference type="GO" id="GO:0006355">
    <property type="term" value="P:regulation of DNA-templated transcription"/>
    <property type="evidence" value="ECO:0007669"/>
    <property type="project" value="InterPro"/>
</dbReference>
<dbReference type="InterPro" id="IPR025943">
    <property type="entry name" value="Sigma_54_int_dom_ATP-bd_2"/>
</dbReference>
<dbReference type="InterPro" id="IPR036662">
    <property type="entry name" value="PTS_EIIA_man-typ_sf"/>
</dbReference>
<dbReference type="InterPro" id="IPR027417">
    <property type="entry name" value="P-loop_NTPase"/>
</dbReference>
<accession>A0A9W5X606</accession>
<feature type="domain" description="Sigma-54 factor interaction" evidence="4">
    <location>
        <begin position="105"/>
        <end position="339"/>
    </location>
</feature>
<dbReference type="GO" id="GO:0016740">
    <property type="term" value="F:transferase activity"/>
    <property type="evidence" value="ECO:0007669"/>
    <property type="project" value="UniProtKB-KW"/>
</dbReference>
<evidence type="ECO:0000259" key="4">
    <source>
        <dbReference type="PROSITE" id="PS50045"/>
    </source>
</evidence>
<keyword evidence="2" id="KW-0547">Nucleotide-binding</keyword>
<dbReference type="PROSITE" id="PS51096">
    <property type="entry name" value="PTS_EIIA_TYPE_4"/>
    <property type="match status" value="1"/>
</dbReference>
<name>A0A9W5X606_9BACI</name>
<dbReference type="AlphaFoldDB" id="A0A9W5X606"/>
<keyword evidence="3" id="KW-0067">ATP-binding</keyword>
<dbReference type="SUPFAM" id="SSF52540">
    <property type="entry name" value="P-loop containing nucleoside triphosphate hydrolases"/>
    <property type="match status" value="1"/>
</dbReference>
<dbReference type="Pfam" id="PF03610">
    <property type="entry name" value="EIIA-man"/>
    <property type="match status" value="1"/>
</dbReference>
<evidence type="ECO:0000256" key="1">
    <source>
        <dbReference type="ARBA" id="ARBA00022679"/>
    </source>
</evidence>
<organism evidence="7 8">
    <name type="scientific">Lentibacillus populi</name>
    <dbReference type="NCBI Taxonomy" id="1827502"/>
    <lineage>
        <taxon>Bacteria</taxon>
        <taxon>Bacillati</taxon>
        <taxon>Bacillota</taxon>
        <taxon>Bacilli</taxon>
        <taxon>Bacillales</taxon>
        <taxon>Bacillaceae</taxon>
        <taxon>Lentibacillus</taxon>
    </lineage>
</organism>
<dbReference type="Pfam" id="PF00158">
    <property type="entry name" value="Sigma54_activat"/>
    <property type="match status" value="1"/>
</dbReference>
<evidence type="ECO:0000313" key="8">
    <source>
        <dbReference type="Proteomes" id="UP000621492"/>
    </source>
</evidence>
<dbReference type="InterPro" id="IPR004701">
    <property type="entry name" value="PTS_EIIA_man-typ"/>
</dbReference>
<keyword evidence="8" id="KW-1185">Reference proteome</keyword>
<protein>
    <submittedName>
        <fullName evidence="7">Transcription antiterminator BglG</fullName>
    </submittedName>
</protein>
<dbReference type="GO" id="GO:0016020">
    <property type="term" value="C:membrane"/>
    <property type="evidence" value="ECO:0007669"/>
    <property type="project" value="InterPro"/>
</dbReference>
<dbReference type="InterPro" id="IPR011608">
    <property type="entry name" value="PRD"/>
</dbReference>
<dbReference type="SMART" id="SM00382">
    <property type="entry name" value="AAA"/>
    <property type="match status" value="1"/>
</dbReference>
<comment type="caution">
    <text evidence="7">The sequence shown here is derived from an EMBL/GenBank/DDBJ whole genome shotgun (WGS) entry which is preliminary data.</text>
</comment>
<dbReference type="PROSITE" id="PS00676">
    <property type="entry name" value="SIGMA54_INTERACT_2"/>
    <property type="match status" value="1"/>
</dbReference>
<dbReference type="Gene3D" id="3.40.50.510">
    <property type="entry name" value="Phosphotransferase system, mannose-type IIA component"/>
    <property type="match status" value="1"/>
</dbReference>
<gene>
    <name evidence="7" type="ORF">GCM10011409_25940</name>
</gene>
<dbReference type="CDD" id="cd00009">
    <property type="entry name" value="AAA"/>
    <property type="match status" value="1"/>
</dbReference>
<dbReference type="InterPro" id="IPR002078">
    <property type="entry name" value="Sigma_54_int"/>
</dbReference>
<dbReference type="InterPro" id="IPR036634">
    <property type="entry name" value="PRD_sf"/>
</dbReference>
<feature type="domain" description="PRD" evidence="6">
    <location>
        <begin position="451"/>
        <end position="560"/>
    </location>
</feature>
<dbReference type="Proteomes" id="UP000621492">
    <property type="component" value="Unassembled WGS sequence"/>
</dbReference>
<dbReference type="SUPFAM" id="SSF53062">
    <property type="entry name" value="PTS system fructose IIA component-like"/>
    <property type="match status" value="1"/>
</dbReference>
<dbReference type="RefSeq" id="WP_155554938.1">
    <property type="nucleotide sequence ID" value="NZ_BMJD01000020.1"/>
</dbReference>
<dbReference type="SUPFAM" id="SSF63520">
    <property type="entry name" value="PTS-regulatory domain, PRD"/>
    <property type="match status" value="1"/>
</dbReference>
<feature type="domain" description="PRD" evidence="6">
    <location>
        <begin position="818"/>
        <end position="924"/>
    </location>
</feature>
<dbReference type="Pfam" id="PF00874">
    <property type="entry name" value="PRD"/>
    <property type="match status" value="1"/>
</dbReference>
<dbReference type="Gene3D" id="3.40.50.300">
    <property type="entry name" value="P-loop containing nucleotide triphosphate hydrolases"/>
    <property type="match status" value="1"/>
</dbReference>
<evidence type="ECO:0000256" key="2">
    <source>
        <dbReference type="ARBA" id="ARBA00022741"/>
    </source>
</evidence>
<dbReference type="Gene3D" id="1.10.8.60">
    <property type="match status" value="1"/>
</dbReference>
<dbReference type="PROSITE" id="PS51372">
    <property type="entry name" value="PRD_2"/>
    <property type="match status" value="2"/>
</dbReference>
<dbReference type="GO" id="GO:0005524">
    <property type="term" value="F:ATP binding"/>
    <property type="evidence" value="ECO:0007669"/>
    <property type="project" value="UniProtKB-KW"/>
</dbReference>
<feature type="domain" description="PTS EIIA type-4" evidence="5">
    <location>
        <begin position="562"/>
        <end position="687"/>
    </location>
</feature>
<dbReference type="EMBL" id="BMJD01000020">
    <property type="protein sequence ID" value="GGB47237.1"/>
    <property type="molecule type" value="Genomic_DNA"/>
</dbReference>
<reference evidence="7" key="1">
    <citation type="journal article" date="2014" name="Int. J. Syst. Evol. Microbiol.">
        <title>Complete genome sequence of Corynebacterium casei LMG S-19264T (=DSM 44701T), isolated from a smear-ripened cheese.</title>
        <authorList>
            <consortium name="US DOE Joint Genome Institute (JGI-PGF)"/>
            <person name="Walter F."/>
            <person name="Albersmeier A."/>
            <person name="Kalinowski J."/>
            <person name="Ruckert C."/>
        </authorList>
    </citation>
    <scope>NUCLEOTIDE SEQUENCE</scope>
    <source>
        <strain evidence="7">CGMCC 1.15454</strain>
    </source>
</reference>
<evidence type="ECO:0000256" key="3">
    <source>
        <dbReference type="ARBA" id="ARBA00022840"/>
    </source>
</evidence>
<keyword evidence="1" id="KW-0808">Transferase</keyword>
<dbReference type="Gene3D" id="1.10.1790.10">
    <property type="entry name" value="PRD domain"/>
    <property type="match status" value="1"/>
</dbReference>
<sequence length="924" mass="105843">MLKEDLLSYLEEKTHLFQIDTPSDMFTANSMAEFFQVKRNTISQYLNQMVEEEKVIKINTRPVYFLSRFIFEKEFFPVQMCLFDSFESIKKQAENGNDGDIFDRLIGADGSLEKAIKQIKSSVFYPDGGLPLILCGPTGAGKSYTASLIYQYSVERGVLAKDAPFISFNCAQYANNPELLSSNLFGNLKGAYTGADKTTNGMLEAADGGILFLDEVHRLNEEGQEKLFTFLDQGVYRRMGETNGWHQADVRIIFATTLNLEGNFLKTFLRRIPIQITIPSLDERGDKEKIQFVYLFLIHEAQKINRPIHITSRALDALTKHNYSGNLGDLKNTIKYLIASSFAEDPESDRVSISLHDLPEKILRETIQPTDHKFKQNSEIIIKPTATLNQLFESRMSHTDDIKKTYETILRLFNDNQKRKLDKTILEQQVFNEILALFDKFIFNSEKSTGVMMEVITVNVQEIIRYLENTNNVKFNGNSVFTMAHFLYYKGNAVIEWSSEQKKVINQIVHFAEENYQSECQLVTQFIKLLNNKLDVHMSRMDEAMLTFYLRSLSIEPANEQRVRAIILAHGYATASSIANVANRLLHKNIFEAFDMPLDTSVDDIVERVLHYVEHTDVSKGLVILVDMGSLKDIPSQFTKYMNGPLAIINNVSTQMALFVGEMLGKGIYLEEMIDKLKTSNETQYSIIYPDKKKEKVIVTSCFTGMGTALQIQKLLEESIPQDLEMKIIAHDYSRLEEFGYADALFQLYDVLAIVGTADPGIREVDYISLEDLISGQGEGKLRKIFQSVINDDQIEEINNNLLRNFSIEQVIESITILDTEKILIHVEEFLNRLEMLMNKRLPNDKKVALYVHTSCLVERLIRQAPIETYHDMDTFVEYQKDMIEMIRDAFSVVESIYSVEINIAEIGYIYDYLVTEPSSESVF</sequence>
<evidence type="ECO:0000259" key="5">
    <source>
        <dbReference type="PROSITE" id="PS51096"/>
    </source>
</evidence>
<dbReference type="InterPro" id="IPR003593">
    <property type="entry name" value="AAA+_ATPase"/>
</dbReference>
<dbReference type="GO" id="GO:0009401">
    <property type="term" value="P:phosphoenolpyruvate-dependent sugar phosphotransferase system"/>
    <property type="evidence" value="ECO:0007669"/>
    <property type="project" value="InterPro"/>
</dbReference>
<evidence type="ECO:0000313" key="7">
    <source>
        <dbReference type="EMBL" id="GGB47237.1"/>
    </source>
</evidence>
<dbReference type="PROSITE" id="PS50045">
    <property type="entry name" value="SIGMA54_INTERACT_4"/>
    <property type="match status" value="1"/>
</dbReference>
<dbReference type="PANTHER" id="PTHR32071">
    <property type="entry name" value="TRANSCRIPTIONAL REGULATORY PROTEIN"/>
    <property type="match status" value="1"/>
</dbReference>
<dbReference type="PANTHER" id="PTHR32071:SF38">
    <property type="entry name" value="PSP OPERON TRANSCRIPTIONAL ACTIVATOR"/>
    <property type="match status" value="1"/>
</dbReference>
<proteinExistence type="predicted"/>
<reference evidence="7" key="2">
    <citation type="submission" date="2020-09" db="EMBL/GenBank/DDBJ databases">
        <authorList>
            <person name="Sun Q."/>
            <person name="Zhou Y."/>
        </authorList>
    </citation>
    <scope>NUCLEOTIDE SEQUENCE</scope>
    <source>
        <strain evidence="7">CGMCC 1.15454</strain>
    </source>
</reference>